<evidence type="ECO:0000256" key="2">
    <source>
        <dbReference type="ARBA" id="ARBA00022448"/>
    </source>
</evidence>
<dbReference type="Gene3D" id="3.40.50.1980">
    <property type="entry name" value="Nitrogenase molybdenum iron protein domain"/>
    <property type="match status" value="2"/>
</dbReference>
<organism evidence="5 6">
    <name type="scientific">candidate division CSSED10-310 bacterium</name>
    <dbReference type="NCBI Taxonomy" id="2855610"/>
    <lineage>
        <taxon>Bacteria</taxon>
        <taxon>Bacteria division CSSED10-310</taxon>
    </lineage>
</organism>
<comment type="caution">
    <text evidence="5">The sequence shown here is derived from an EMBL/GenBank/DDBJ whole genome shotgun (WGS) entry which is preliminary data.</text>
</comment>
<evidence type="ECO:0000313" key="5">
    <source>
        <dbReference type="EMBL" id="MFC1851691.1"/>
    </source>
</evidence>
<evidence type="ECO:0000256" key="3">
    <source>
        <dbReference type="ARBA" id="ARBA00022729"/>
    </source>
</evidence>
<proteinExistence type="inferred from homology"/>
<evidence type="ECO:0000313" key="6">
    <source>
        <dbReference type="Proteomes" id="UP001594351"/>
    </source>
</evidence>
<dbReference type="EMBL" id="JBHPBY010000216">
    <property type="protein sequence ID" value="MFC1851691.1"/>
    <property type="molecule type" value="Genomic_DNA"/>
</dbReference>
<evidence type="ECO:0000256" key="4">
    <source>
        <dbReference type="RuleBase" id="RU003512"/>
    </source>
</evidence>
<protein>
    <submittedName>
        <fullName evidence="5">Metal ABC transporter solute-binding protein, Zn/Mn family</fullName>
    </submittedName>
</protein>
<comment type="similarity">
    <text evidence="1 4">Belongs to the bacterial solute-binding protein 9 family.</text>
</comment>
<gene>
    <name evidence="5" type="ORF">ACFL27_15990</name>
</gene>
<dbReference type="PANTHER" id="PTHR42953">
    <property type="entry name" value="HIGH-AFFINITY ZINC UPTAKE SYSTEM PROTEIN ZNUA-RELATED"/>
    <property type="match status" value="1"/>
</dbReference>
<keyword evidence="3" id="KW-0732">Signal</keyword>
<reference evidence="5 6" key="1">
    <citation type="submission" date="2024-09" db="EMBL/GenBank/DDBJ databases">
        <title>Laminarin stimulates single cell rates of sulfate reduction while oxygen inhibits transcriptomic activity in coastal marine sediment.</title>
        <authorList>
            <person name="Lindsay M."/>
            <person name="Orcutt B."/>
            <person name="Emerson D."/>
            <person name="Stepanauskas R."/>
            <person name="D'Angelo T."/>
        </authorList>
    </citation>
    <scope>NUCLEOTIDE SEQUENCE [LARGE SCALE GENOMIC DNA]</scope>
    <source>
        <strain evidence="5">SAG AM-311-K15</strain>
    </source>
</reference>
<accession>A0ABV6YZR3</accession>
<keyword evidence="6" id="KW-1185">Reference proteome</keyword>
<dbReference type="SUPFAM" id="SSF53807">
    <property type="entry name" value="Helical backbone' metal receptor"/>
    <property type="match status" value="1"/>
</dbReference>
<evidence type="ECO:0000256" key="1">
    <source>
        <dbReference type="ARBA" id="ARBA00011028"/>
    </source>
</evidence>
<dbReference type="InterPro" id="IPR050492">
    <property type="entry name" value="Bact_metal-bind_prot9"/>
</dbReference>
<dbReference type="Proteomes" id="UP001594351">
    <property type="component" value="Unassembled WGS sequence"/>
</dbReference>
<dbReference type="InterPro" id="IPR006129">
    <property type="entry name" value="AdhesinB"/>
</dbReference>
<dbReference type="PRINTS" id="PR00690">
    <property type="entry name" value="ADHESNFAMILY"/>
</dbReference>
<keyword evidence="2 4" id="KW-0813">Transport</keyword>
<dbReference type="InterPro" id="IPR006128">
    <property type="entry name" value="Lipoprotein_PsaA-like"/>
</dbReference>
<dbReference type="Pfam" id="PF01297">
    <property type="entry name" value="ZnuA"/>
    <property type="match status" value="1"/>
</dbReference>
<sequence length="280" mass="31150">MCSGLFWTTLSGAEIVVFVSIAPQAFFVEQVGGSHVQVHTLVKPGQNPHTFEPTPRQLVALSEAAVYFTCGLPFEQRLLAKIRDRYQQLEIVDTSSGITRRTRTEVSLHGHGAHQQEHGDPHIWLSPKLIKIQAENICQGLGKLDPANRVGYQSQLNTFLQAIDQVDQEIGQLLAPYQGQSFYVFHPSFGHFAAAYNLKQKAVEVEGKSPTPRQITALIRQAKQEQVKIIFVQPQFDRKSALVIARAIEGAVIPIDSLAYDVLQNLKIIAAQLKKALHNE</sequence>
<dbReference type="InterPro" id="IPR006127">
    <property type="entry name" value="ZnuA-like"/>
</dbReference>
<dbReference type="PRINTS" id="PR00691">
    <property type="entry name" value="ADHESINB"/>
</dbReference>
<name>A0ABV6YZR3_UNCC1</name>
<dbReference type="PANTHER" id="PTHR42953:SF3">
    <property type="entry name" value="HIGH-AFFINITY ZINC UPTAKE SYSTEM PROTEIN ZNUA"/>
    <property type="match status" value="1"/>
</dbReference>